<accession>A0AAV6MTG9</accession>
<reference evidence="1 2" key="1">
    <citation type="journal article" date="2021" name="Hortic Res">
        <title>The domestication of Cucurbita argyrosperma as revealed by the genome of its wild relative.</title>
        <authorList>
            <person name="Barrera-Redondo J."/>
            <person name="Sanchez-de la Vega G."/>
            <person name="Aguirre-Liguori J.A."/>
            <person name="Castellanos-Morales G."/>
            <person name="Gutierrez-Guerrero Y.T."/>
            <person name="Aguirre-Dugua X."/>
            <person name="Aguirre-Planter E."/>
            <person name="Tenaillon M.I."/>
            <person name="Lira-Saade R."/>
            <person name="Eguiarte L.E."/>
        </authorList>
    </citation>
    <scope>NUCLEOTIDE SEQUENCE [LARGE SCALE GENOMIC DNA]</scope>
    <source>
        <strain evidence="1">JBR-2021</strain>
    </source>
</reference>
<dbReference type="AlphaFoldDB" id="A0AAV6MTG9"/>
<protein>
    <submittedName>
        <fullName evidence="1">Uncharacterized protein</fullName>
    </submittedName>
</protein>
<dbReference type="EMBL" id="JAGKQH010000012">
    <property type="protein sequence ID" value="KAG6585950.1"/>
    <property type="molecule type" value="Genomic_DNA"/>
</dbReference>
<evidence type="ECO:0000313" key="2">
    <source>
        <dbReference type="Proteomes" id="UP000685013"/>
    </source>
</evidence>
<sequence>MTPVGRLAREGEDDDDGCLVLWDCWLGTRAVSPHTPRRLLASLPEGAFGSESKVLERIGSTGQQASIAISKVSGSEGPLSAEPLGVLAVLGVVFPRSLQDMPTRLEELLTILILIRQRMQERKLLGAEAGVPVSGGKREGTQVAYFIGSLQSCVIIRGLIRSNNEELVQQVRALRKHSAGKVQGNEEGGKRGLRPFPFLPIFLVERRTTCLPKHLGSLWWTPPCLPHKVKRVHAASGTGGLGHCRVKFPKHLVCTLVETIPQS</sequence>
<keyword evidence="2" id="KW-1185">Reference proteome</keyword>
<proteinExistence type="predicted"/>
<evidence type="ECO:0000313" key="1">
    <source>
        <dbReference type="EMBL" id="KAG6585950.1"/>
    </source>
</evidence>
<dbReference type="Proteomes" id="UP000685013">
    <property type="component" value="Chromosome 12"/>
</dbReference>
<comment type="caution">
    <text evidence="1">The sequence shown here is derived from an EMBL/GenBank/DDBJ whole genome shotgun (WGS) entry which is preliminary data.</text>
</comment>
<feature type="non-terminal residue" evidence="1">
    <location>
        <position position="1"/>
    </location>
</feature>
<organism evidence="1 2">
    <name type="scientific">Cucurbita argyrosperma subsp. sororia</name>
    <dbReference type="NCBI Taxonomy" id="37648"/>
    <lineage>
        <taxon>Eukaryota</taxon>
        <taxon>Viridiplantae</taxon>
        <taxon>Streptophyta</taxon>
        <taxon>Embryophyta</taxon>
        <taxon>Tracheophyta</taxon>
        <taxon>Spermatophyta</taxon>
        <taxon>Magnoliopsida</taxon>
        <taxon>eudicotyledons</taxon>
        <taxon>Gunneridae</taxon>
        <taxon>Pentapetalae</taxon>
        <taxon>rosids</taxon>
        <taxon>fabids</taxon>
        <taxon>Cucurbitales</taxon>
        <taxon>Cucurbitaceae</taxon>
        <taxon>Cucurbiteae</taxon>
        <taxon>Cucurbita</taxon>
    </lineage>
</organism>
<name>A0AAV6MTG9_9ROSI</name>
<gene>
    <name evidence="1" type="ORF">SDJN03_18683</name>
</gene>